<feature type="binding site" evidence="11">
    <location>
        <begin position="137"/>
        <end position="140"/>
    </location>
    <ligand>
        <name>GTP</name>
        <dbReference type="ChEBI" id="CHEBI:37565"/>
        <label>1</label>
    </ligand>
</feature>
<dbReference type="OrthoDB" id="9809127at2"/>
<feature type="binding site" evidence="12">
    <location>
        <position position="45"/>
    </location>
    <ligand>
        <name>Mg(2+)</name>
        <dbReference type="ChEBI" id="CHEBI:18420"/>
        <label>2</label>
    </ligand>
</feature>
<feature type="binding site" evidence="11">
    <location>
        <begin position="77"/>
        <end position="80"/>
    </location>
    <ligand>
        <name>GTP</name>
        <dbReference type="ChEBI" id="CHEBI:37565"/>
        <label>1</label>
    </ligand>
</feature>
<comment type="similarity">
    <text evidence="13">Belongs to the TRAFAC class TrmE-Era-EngA-EngB-Septin-like GTPase superfamily. FeoB GTPase (TC 9.A.8) family.</text>
</comment>
<keyword evidence="7 13" id="KW-1133">Transmembrane helix</keyword>
<feature type="transmembrane region" description="Helical" evidence="13">
    <location>
        <begin position="631"/>
        <end position="651"/>
    </location>
</feature>
<evidence type="ECO:0000256" key="9">
    <source>
        <dbReference type="ARBA" id="ARBA00023136"/>
    </source>
</evidence>
<dbReference type="InterPro" id="IPR011642">
    <property type="entry name" value="Gate_dom"/>
</dbReference>
<dbReference type="InterPro" id="IPR003373">
    <property type="entry name" value="Fe2_transport_prot-B"/>
</dbReference>
<evidence type="ECO:0000256" key="7">
    <source>
        <dbReference type="ARBA" id="ARBA00022989"/>
    </source>
</evidence>
<dbReference type="EMBL" id="RKRE01000003">
    <property type="protein sequence ID" value="RPF42757.1"/>
    <property type="molecule type" value="Genomic_DNA"/>
</dbReference>
<keyword evidence="5 13" id="KW-0812">Transmembrane</keyword>
<dbReference type="PROSITE" id="PS51711">
    <property type="entry name" value="G_FEOB"/>
    <property type="match status" value="1"/>
</dbReference>
<comment type="subcellular location">
    <subcellularLocation>
        <location evidence="2 13">Cell membrane</location>
        <topology evidence="2 13">Multi-pass membrane protein</topology>
    </subcellularLocation>
</comment>
<keyword evidence="13" id="KW-0408">Iron</keyword>
<evidence type="ECO:0000256" key="4">
    <source>
        <dbReference type="ARBA" id="ARBA00022475"/>
    </source>
</evidence>
<keyword evidence="4" id="KW-1003">Cell membrane</keyword>
<evidence type="ECO:0000313" key="16">
    <source>
        <dbReference type="Proteomes" id="UP000282654"/>
    </source>
</evidence>
<comment type="caution">
    <text evidence="13">Lacks conserved residue(s) required for the propagation of feature annotation.</text>
</comment>
<dbReference type="NCBIfam" id="TIGR00437">
    <property type="entry name" value="feoB"/>
    <property type="match status" value="1"/>
</dbReference>
<dbReference type="SUPFAM" id="SSF52540">
    <property type="entry name" value="P-loop containing nucleoside triphosphate hydrolases"/>
    <property type="match status" value="1"/>
</dbReference>
<proteinExistence type="inferred from homology"/>
<dbReference type="Pfam" id="PF02421">
    <property type="entry name" value="FeoB_N"/>
    <property type="match status" value="1"/>
</dbReference>
<sequence>MKAGVARIRLSAILAARERVAEKFLTVALAGNPNVGKSTLFNLLTRQNRHTGNWPGKTVAVSEGRLRVGRTSLQVVDLPGTYSLAGGSPEEEIARAFLLQRLADVVIVVVDATNLERNLYFVLEVLELTGRVVIALNMMDAAVARGLKINAAKLADLLGVPVVPLSAARKAGVRDLLATALAVACGKARVSPRVDYGELEAAVETLAGALREWAVANPAARGVALDRYQARWLAARLLAGDGQAEALLALPGGGRVAALAAALRERLVEEPALLIARAFYRQAQELSTAVLTPVKSKRTEILTSSRIDAVVTHRFWAFPVMAAFFAAVVALTMFGAAPLTALLQKFFAAVAHRFEVVLATGGVPFWLKRALVDGLLGGVGAVVAVMLPTMTIFFILFAILEDSGFIPRFAFNLDRPLRAVGLQGKHSVTCMMGLGCNIPGIMSCRIMSGKHRLIGILTNSLVPCNGRLGVMLPLALLFFGKNGSWVVLGLLILSGAAVALSGVILNRVLRGPAPGFILELPSYRLPRLSTITRRVLREQVAHVLVRAVLVTTPVVLSVWFFSNYPGGAPDGTITARLARFFEPAGRFIGLDGATLVALAYALPAKETVIGTLAVARDLGTSLAQHGPVEKYLAAAWSPLTAFKFLLFYMLYSPCAYTACTIYQETGSLRYTLLGILLPLGLAFLLTFIVHRLMLFFA</sequence>
<feature type="binding site" evidence="12">
    <location>
        <position position="42"/>
    </location>
    <ligand>
        <name>Mg(2+)</name>
        <dbReference type="ChEBI" id="CHEBI:18420"/>
        <label>2</label>
    </ligand>
</feature>
<feature type="binding site" evidence="11">
    <location>
        <begin position="166"/>
        <end position="168"/>
    </location>
    <ligand>
        <name>GTP</name>
        <dbReference type="ChEBI" id="CHEBI:37565"/>
        <label>1</label>
    </ligand>
</feature>
<evidence type="ECO:0000256" key="6">
    <source>
        <dbReference type="ARBA" id="ARBA00022741"/>
    </source>
</evidence>
<accession>A0A3N5ADN4</accession>
<evidence type="ECO:0000256" key="5">
    <source>
        <dbReference type="ARBA" id="ARBA00022692"/>
    </source>
</evidence>
<keyword evidence="13" id="KW-0406">Ion transport</keyword>
<dbReference type="InterPro" id="IPR041069">
    <property type="entry name" value="FeoB_Cyto"/>
</dbReference>
<dbReference type="CDD" id="cd01879">
    <property type="entry name" value="FeoB"/>
    <property type="match status" value="1"/>
</dbReference>
<keyword evidence="16" id="KW-1185">Reference proteome</keyword>
<dbReference type="AlphaFoldDB" id="A0A3N5ADN4"/>
<dbReference type="GO" id="GO:0046872">
    <property type="term" value="F:metal ion binding"/>
    <property type="evidence" value="ECO:0007669"/>
    <property type="project" value="UniProtKB-KW"/>
</dbReference>
<dbReference type="InterPro" id="IPR027417">
    <property type="entry name" value="P-loop_NTPase"/>
</dbReference>
<comment type="function">
    <text evidence="1 13">Probable transporter of a GTP-driven Fe(2+) uptake system.</text>
</comment>
<evidence type="ECO:0000256" key="2">
    <source>
        <dbReference type="ARBA" id="ARBA00004651"/>
    </source>
</evidence>
<evidence type="ECO:0000256" key="3">
    <source>
        <dbReference type="ARBA" id="ARBA00022448"/>
    </source>
</evidence>
<dbReference type="InterPro" id="IPR011640">
    <property type="entry name" value="Fe2_transport_prot_B_C"/>
</dbReference>
<dbReference type="Gene3D" id="3.40.50.300">
    <property type="entry name" value="P-loop containing nucleotide triphosphate hydrolases"/>
    <property type="match status" value="1"/>
</dbReference>
<dbReference type="InterPro" id="IPR050860">
    <property type="entry name" value="FeoB_GTPase"/>
</dbReference>
<protein>
    <recommendedName>
        <fullName evidence="10 13">Ferrous iron transport protein B</fullName>
    </recommendedName>
</protein>
<feature type="domain" description="FeoB-type G" evidence="14">
    <location>
        <begin position="24"/>
        <end position="186"/>
    </location>
</feature>
<evidence type="ECO:0000313" key="15">
    <source>
        <dbReference type="EMBL" id="RPF42757.1"/>
    </source>
</evidence>
<evidence type="ECO:0000256" key="11">
    <source>
        <dbReference type="PIRSR" id="PIRSR603373-1"/>
    </source>
</evidence>
<dbReference type="GO" id="GO:0005525">
    <property type="term" value="F:GTP binding"/>
    <property type="evidence" value="ECO:0007669"/>
    <property type="project" value="UniProtKB-KW"/>
</dbReference>
<feature type="transmembrane region" description="Helical" evidence="13">
    <location>
        <begin position="315"/>
        <end position="334"/>
    </location>
</feature>
<evidence type="ECO:0000256" key="12">
    <source>
        <dbReference type="PIRSR" id="PIRSR603373-2"/>
    </source>
</evidence>
<dbReference type="Pfam" id="PF07664">
    <property type="entry name" value="FeoB_C"/>
    <property type="match status" value="1"/>
</dbReference>
<keyword evidence="13" id="KW-0410">Iron transport</keyword>
<dbReference type="PANTHER" id="PTHR43185">
    <property type="entry name" value="FERROUS IRON TRANSPORT PROTEIN B"/>
    <property type="match status" value="1"/>
</dbReference>
<dbReference type="RefSeq" id="WP_123931330.1">
    <property type="nucleotide sequence ID" value="NZ_RKRE01000003.1"/>
</dbReference>
<dbReference type="GO" id="GO:0015093">
    <property type="term" value="F:ferrous iron transmembrane transporter activity"/>
    <property type="evidence" value="ECO:0007669"/>
    <property type="project" value="UniProtKB-UniRule"/>
</dbReference>
<keyword evidence="9 13" id="KW-0472">Membrane</keyword>
<name>A0A3N5ADN4_9THEO</name>
<organism evidence="15 16">
    <name type="scientific">Thermodesulfitimonas autotrophica</name>
    <dbReference type="NCBI Taxonomy" id="1894989"/>
    <lineage>
        <taxon>Bacteria</taxon>
        <taxon>Bacillati</taxon>
        <taxon>Bacillota</taxon>
        <taxon>Clostridia</taxon>
        <taxon>Thermoanaerobacterales</taxon>
        <taxon>Thermoanaerobacteraceae</taxon>
        <taxon>Thermodesulfitimonas</taxon>
    </lineage>
</organism>
<keyword evidence="6 11" id="KW-0547">Nucleotide-binding</keyword>
<dbReference type="PANTHER" id="PTHR43185:SF2">
    <property type="entry name" value="FERROUS IRON TRANSPORT PROTEIN B"/>
    <property type="match status" value="1"/>
</dbReference>
<feature type="transmembrane region" description="Helical" evidence="13">
    <location>
        <begin position="485"/>
        <end position="505"/>
    </location>
</feature>
<dbReference type="InterPro" id="IPR030389">
    <property type="entry name" value="G_FEOB_dom"/>
</dbReference>
<evidence type="ECO:0000259" key="14">
    <source>
        <dbReference type="PROSITE" id="PS51711"/>
    </source>
</evidence>
<feature type="transmembrane region" description="Helical" evidence="13">
    <location>
        <begin position="379"/>
        <end position="400"/>
    </location>
</feature>
<keyword evidence="12" id="KW-0460">Magnesium</keyword>
<feature type="transmembrane region" description="Helical" evidence="13">
    <location>
        <begin position="543"/>
        <end position="562"/>
    </location>
</feature>
<feature type="transmembrane region" description="Helical" evidence="13">
    <location>
        <begin position="672"/>
        <end position="696"/>
    </location>
</feature>
<evidence type="ECO:0000256" key="8">
    <source>
        <dbReference type="ARBA" id="ARBA00023134"/>
    </source>
</evidence>
<keyword evidence="3 13" id="KW-0813">Transport</keyword>
<gene>
    <name evidence="15" type="ORF">EDD75_1867</name>
</gene>
<comment type="caution">
    <text evidence="15">The sequence shown here is derived from an EMBL/GenBank/DDBJ whole genome shotgun (WGS) entry which is preliminary data.</text>
</comment>
<evidence type="ECO:0000256" key="1">
    <source>
        <dbReference type="ARBA" id="ARBA00003926"/>
    </source>
</evidence>
<reference evidence="15 16" key="1">
    <citation type="submission" date="2018-11" db="EMBL/GenBank/DDBJ databases">
        <title>Genomic Encyclopedia of Type Strains, Phase IV (KMG-IV): sequencing the most valuable type-strain genomes for metagenomic binning, comparative biology and taxonomic classification.</title>
        <authorList>
            <person name="Goeker M."/>
        </authorList>
    </citation>
    <scope>NUCLEOTIDE SEQUENCE [LARGE SCALE GENOMIC DNA]</scope>
    <source>
        <strain evidence="15 16">DSM 102936</strain>
    </source>
</reference>
<evidence type="ECO:0000256" key="10">
    <source>
        <dbReference type="NCBIfam" id="TIGR00437"/>
    </source>
</evidence>
<feature type="binding site" evidence="11">
    <location>
        <begin position="31"/>
        <end position="38"/>
    </location>
    <ligand>
        <name>GTP</name>
        <dbReference type="ChEBI" id="CHEBI:37565"/>
        <label>1</label>
    </ligand>
</feature>
<dbReference type="Gene3D" id="1.10.287.1770">
    <property type="match status" value="1"/>
</dbReference>
<keyword evidence="12" id="KW-0479">Metal-binding</keyword>
<evidence type="ECO:0000256" key="13">
    <source>
        <dbReference type="RuleBase" id="RU362098"/>
    </source>
</evidence>
<feature type="transmembrane region" description="Helical" evidence="13">
    <location>
        <begin position="453"/>
        <end position="479"/>
    </location>
</feature>
<dbReference type="GO" id="GO:0005886">
    <property type="term" value="C:plasma membrane"/>
    <property type="evidence" value="ECO:0007669"/>
    <property type="project" value="UniProtKB-SubCell"/>
</dbReference>
<dbReference type="Pfam" id="PF17910">
    <property type="entry name" value="FeoB_Cyto"/>
    <property type="match status" value="1"/>
</dbReference>
<dbReference type="Proteomes" id="UP000282654">
    <property type="component" value="Unassembled WGS sequence"/>
</dbReference>
<keyword evidence="8 11" id="KW-0342">GTP-binding</keyword>
<dbReference type="Pfam" id="PF07670">
    <property type="entry name" value="Gate"/>
    <property type="match status" value="2"/>
</dbReference>